<name>A0A9Q1D4D2_CONCO</name>
<dbReference type="Proteomes" id="UP001152803">
    <property type="component" value="Unassembled WGS sequence"/>
</dbReference>
<dbReference type="EMBL" id="JAFJMO010000013">
    <property type="protein sequence ID" value="KAJ8258351.1"/>
    <property type="molecule type" value="Genomic_DNA"/>
</dbReference>
<protein>
    <submittedName>
        <fullName evidence="1">Uncharacterized protein</fullName>
    </submittedName>
</protein>
<proteinExistence type="predicted"/>
<keyword evidence="2" id="KW-1185">Reference proteome</keyword>
<reference evidence="1" key="1">
    <citation type="journal article" date="2023" name="Science">
        <title>Genome structures resolve the early diversification of teleost fishes.</title>
        <authorList>
            <person name="Parey E."/>
            <person name="Louis A."/>
            <person name="Montfort J."/>
            <person name="Bouchez O."/>
            <person name="Roques C."/>
            <person name="Iampietro C."/>
            <person name="Lluch J."/>
            <person name="Castinel A."/>
            <person name="Donnadieu C."/>
            <person name="Desvignes T."/>
            <person name="Floi Bucao C."/>
            <person name="Jouanno E."/>
            <person name="Wen M."/>
            <person name="Mejri S."/>
            <person name="Dirks R."/>
            <person name="Jansen H."/>
            <person name="Henkel C."/>
            <person name="Chen W.J."/>
            <person name="Zahm M."/>
            <person name="Cabau C."/>
            <person name="Klopp C."/>
            <person name="Thompson A.W."/>
            <person name="Robinson-Rechavi M."/>
            <person name="Braasch I."/>
            <person name="Lecointre G."/>
            <person name="Bobe J."/>
            <person name="Postlethwait J.H."/>
            <person name="Berthelot C."/>
            <person name="Roest Crollius H."/>
            <person name="Guiguen Y."/>
        </authorList>
    </citation>
    <scope>NUCLEOTIDE SEQUENCE</scope>
    <source>
        <strain evidence="1">Concon-B</strain>
    </source>
</reference>
<evidence type="ECO:0000313" key="1">
    <source>
        <dbReference type="EMBL" id="KAJ8258351.1"/>
    </source>
</evidence>
<gene>
    <name evidence="1" type="ORF">COCON_G00173630</name>
</gene>
<organism evidence="1 2">
    <name type="scientific">Conger conger</name>
    <name type="common">Conger eel</name>
    <name type="synonym">Muraena conger</name>
    <dbReference type="NCBI Taxonomy" id="82655"/>
    <lineage>
        <taxon>Eukaryota</taxon>
        <taxon>Metazoa</taxon>
        <taxon>Chordata</taxon>
        <taxon>Craniata</taxon>
        <taxon>Vertebrata</taxon>
        <taxon>Euteleostomi</taxon>
        <taxon>Actinopterygii</taxon>
        <taxon>Neopterygii</taxon>
        <taxon>Teleostei</taxon>
        <taxon>Anguilliformes</taxon>
        <taxon>Congridae</taxon>
        <taxon>Conger</taxon>
    </lineage>
</organism>
<dbReference type="AlphaFoldDB" id="A0A9Q1D4D2"/>
<evidence type="ECO:0000313" key="2">
    <source>
        <dbReference type="Proteomes" id="UP001152803"/>
    </source>
</evidence>
<accession>A0A9Q1D4D2</accession>
<comment type="caution">
    <text evidence="1">The sequence shown here is derived from an EMBL/GenBank/DDBJ whole genome shotgun (WGS) entry which is preliminary data.</text>
</comment>
<sequence>MAVHSLALTVQYGRSLLALHITNQVSKQDPKPQKRPEEEVVLATVREWERESEREREGVGERERKNNKTQIAHTLGSWIFVH</sequence>